<keyword evidence="1 5" id="KW-0723">Serine/threonine-protein kinase</keyword>
<proteinExistence type="inferred from homology"/>
<sequence length="274" mass="30582">MSRTINFYILSDAVGETAMQLAHAVAAQFPRLTPRYLRYPFIKSHAQLHEVLDKAKGDDGIVINTLATSDFAEDAVAYSEQIGLLNYDVFSPIVRGISKHFDEEPSGISGGVHDLNEQYFNKIDAIEFAVTYDDGKDPSGFLKADLVLLGVSRTSKTPLSLYLANRNIKVANLPIVPKSTIPDEIYQVDPQKVVGLTTDPQILMEFRRQRMLAYGLSPDTTYSAREQVMQELDYANQLYAKLGCTVINTAHRSIEETATLIMEHLGMDVFDNNK</sequence>
<comment type="catalytic activity">
    <reaction evidence="5">
        <text>N(tele)-phospho-L-histidyl/O-phospho-L-threonyl-[pyruvate, phosphate dikinase] + phosphate + H(+) = N(tele)-phospho-L-histidyl/L-threonyl-[pyruvate, phosphate dikinase] + diphosphate</text>
        <dbReference type="Rhea" id="RHEA:43696"/>
        <dbReference type="Rhea" id="RHEA-COMP:10650"/>
        <dbReference type="Rhea" id="RHEA-COMP:10651"/>
        <dbReference type="ChEBI" id="CHEBI:15378"/>
        <dbReference type="ChEBI" id="CHEBI:30013"/>
        <dbReference type="ChEBI" id="CHEBI:33019"/>
        <dbReference type="ChEBI" id="CHEBI:43474"/>
        <dbReference type="ChEBI" id="CHEBI:61977"/>
        <dbReference type="ChEBI" id="CHEBI:83586"/>
        <dbReference type="EC" id="2.7.4.27"/>
    </reaction>
</comment>
<accession>A0A0R1TXB4</accession>
<dbReference type="HAMAP" id="MF_00921">
    <property type="entry name" value="PDRP"/>
    <property type="match status" value="1"/>
</dbReference>
<dbReference type="InterPro" id="IPR005177">
    <property type="entry name" value="Kinase-pyrophosphorylase"/>
</dbReference>
<evidence type="ECO:0000256" key="5">
    <source>
        <dbReference type="HAMAP-Rule" id="MF_00921"/>
    </source>
</evidence>
<dbReference type="Pfam" id="PF03618">
    <property type="entry name" value="Kinase-PPPase"/>
    <property type="match status" value="1"/>
</dbReference>
<dbReference type="InterPro" id="IPR027417">
    <property type="entry name" value="P-loop_NTPase"/>
</dbReference>
<comment type="caution">
    <text evidence="6">The sequence shown here is derived from an EMBL/GenBank/DDBJ whole genome shotgun (WGS) entry which is preliminary data.</text>
</comment>
<dbReference type="RefSeq" id="WP_056956876.1">
    <property type="nucleotide sequence ID" value="NZ_AZFJ01000052.1"/>
</dbReference>
<dbReference type="NCBIfam" id="NF003742">
    <property type="entry name" value="PRK05339.1"/>
    <property type="match status" value="1"/>
</dbReference>
<keyword evidence="2 5" id="KW-0808">Transferase</keyword>
<dbReference type="PATRIC" id="fig|1423783.4.peg.1608"/>
<dbReference type="PANTHER" id="PTHR31756:SF3">
    <property type="entry name" value="PYRUVATE, PHOSPHATE DIKINASE REGULATORY PROTEIN 1, CHLOROPLASTIC"/>
    <property type="match status" value="1"/>
</dbReference>
<dbReference type="GO" id="GO:0043531">
    <property type="term" value="F:ADP binding"/>
    <property type="evidence" value="ECO:0007669"/>
    <property type="project" value="UniProtKB-UniRule"/>
</dbReference>
<comment type="similarity">
    <text evidence="5">Belongs to the pyruvate, phosphate/water dikinase regulatory protein family. PDRP subfamily.</text>
</comment>
<dbReference type="SUPFAM" id="SSF52540">
    <property type="entry name" value="P-loop containing nucleoside triphosphate hydrolases"/>
    <property type="match status" value="1"/>
</dbReference>
<gene>
    <name evidence="6" type="ORF">FC50_GL001566</name>
</gene>
<keyword evidence="3 5" id="KW-0547">Nucleotide-binding</keyword>
<organism evidence="6 7">
    <name type="scientific">Lacticaseibacillus pantheris DSM 15945 = JCM 12539 = NBRC 106106</name>
    <dbReference type="NCBI Taxonomy" id="1423783"/>
    <lineage>
        <taxon>Bacteria</taxon>
        <taxon>Bacillati</taxon>
        <taxon>Bacillota</taxon>
        <taxon>Bacilli</taxon>
        <taxon>Lactobacillales</taxon>
        <taxon>Lactobacillaceae</taxon>
        <taxon>Lacticaseibacillus</taxon>
    </lineage>
</organism>
<dbReference type="EC" id="2.7.11.32" evidence="5"/>
<protein>
    <recommendedName>
        <fullName evidence="5">Putative pyruvate, phosphate dikinase regulatory protein</fullName>
        <shortName evidence="5">PPDK regulatory protein</shortName>
        <ecNumber evidence="5">2.7.11.32</ecNumber>
        <ecNumber evidence="5">2.7.4.27</ecNumber>
    </recommendedName>
</protein>
<evidence type="ECO:0000256" key="2">
    <source>
        <dbReference type="ARBA" id="ARBA00022679"/>
    </source>
</evidence>
<dbReference type="Proteomes" id="UP000051922">
    <property type="component" value="Unassembled WGS sequence"/>
</dbReference>
<evidence type="ECO:0000256" key="1">
    <source>
        <dbReference type="ARBA" id="ARBA00022527"/>
    </source>
</evidence>
<dbReference type="OrthoDB" id="9782201at2"/>
<name>A0A0R1TXB4_9LACO</name>
<dbReference type="GO" id="GO:0004674">
    <property type="term" value="F:protein serine/threonine kinase activity"/>
    <property type="evidence" value="ECO:0007669"/>
    <property type="project" value="UniProtKB-UniRule"/>
</dbReference>
<evidence type="ECO:0000256" key="4">
    <source>
        <dbReference type="ARBA" id="ARBA00022777"/>
    </source>
</evidence>
<dbReference type="EMBL" id="AZFJ01000052">
    <property type="protein sequence ID" value="KRL85406.1"/>
    <property type="molecule type" value="Genomic_DNA"/>
</dbReference>
<evidence type="ECO:0000256" key="3">
    <source>
        <dbReference type="ARBA" id="ARBA00022741"/>
    </source>
</evidence>
<dbReference type="EC" id="2.7.4.27" evidence="5"/>
<dbReference type="AlphaFoldDB" id="A0A0R1TXB4"/>
<dbReference type="GO" id="GO:0005524">
    <property type="term" value="F:ATP binding"/>
    <property type="evidence" value="ECO:0007669"/>
    <property type="project" value="InterPro"/>
</dbReference>
<reference evidence="6 7" key="1">
    <citation type="journal article" date="2015" name="Genome Announc.">
        <title>Expanding the biotechnology potential of lactobacilli through comparative genomics of 213 strains and associated genera.</title>
        <authorList>
            <person name="Sun Z."/>
            <person name="Harris H.M."/>
            <person name="McCann A."/>
            <person name="Guo C."/>
            <person name="Argimon S."/>
            <person name="Zhang W."/>
            <person name="Yang X."/>
            <person name="Jeffery I.B."/>
            <person name="Cooney J.C."/>
            <person name="Kagawa T.F."/>
            <person name="Liu W."/>
            <person name="Song Y."/>
            <person name="Salvetti E."/>
            <person name="Wrobel A."/>
            <person name="Rasinkangas P."/>
            <person name="Parkhill J."/>
            <person name="Rea M.C."/>
            <person name="O'Sullivan O."/>
            <person name="Ritari J."/>
            <person name="Douillard F.P."/>
            <person name="Paul Ross R."/>
            <person name="Yang R."/>
            <person name="Briner A.E."/>
            <person name="Felis G.E."/>
            <person name="de Vos W.M."/>
            <person name="Barrangou R."/>
            <person name="Klaenhammer T.R."/>
            <person name="Caufield P.W."/>
            <person name="Cui Y."/>
            <person name="Zhang H."/>
            <person name="O'Toole P.W."/>
        </authorList>
    </citation>
    <scope>NUCLEOTIDE SEQUENCE [LARGE SCALE GENOMIC DNA]</scope>
    <source>
        <strain evidence="6 7">DSM 15945</strain>
    </source>
</reference>
<dbReference type="PANTHER" id="PTHR31756">
    <property type="entry name" value="PYRUVATE, PHOSPHATE DIKINASE REGULATORY PROTEIN 1, CHLOROPLASTIC"/>
    <property type="match status" value="1"/>
</dbReference>
<dbReference type="InterPro" id="IPR026565">
    <property type="entry name" value="PPDK_reg"/>
</dbReference>
<keyword evidence="4 5" id="KW-0418">Kinase</keyword>
<evidence type="ECO:0000313" key="6">
    <source>
        <dbReference type="EMBL" id="KRL85406.1"/>
    </source>
</evidence>
<feature type="binding site" evidence="5">
    <location>
        <begin position="150"/>
        <end position="157"/>
    </location>
    <ligand>
        <name>ADP</name>
        <dbReference type="ChEBI" id="CHEBI:456216"/>
    </ligand>
</feature>
<evidence type="ECO:0000313" key="7">
    <source>
        <dbReference type="Proteomes" id="UP000051922"/>
    </source>
</evidence>
<keyword evidence="7" id="KW-1185">Reference proteome</keyword>
<comment type="catalytic activity">
    <reaction evidence="5">
        <text>N(tele)-phospho-L-histidyl/L-threonyl-[pyruvate, phosphate dikinase] + ADP = N(tele)-phospho-L-histidyl/O-phospho-L-threonyl-[pyruvate, phosphate dikinase] + AMP + H(+)</text>
        <dbReference type="Rhea" id="RHEA:43692"/>
        <dbReference type="Rhea" id="RHEA-COMP:10650"/>
        <dbReference type="Rhea" id="RHEA-COMP:10651"/>
        <dbReference type="ChEBI" id="CHEBI:15378"/>
        <dbReference type="ChEBI" id="CHEBI:30013"/>
        <dbReference type="ChEBI" id="CHEBI:61977"/>
        <dbReference type="ChEBI" id="CHEBI:83586"/>
        <dbReference type="ChEBI" id="CHEBI:456215"/>
        <dbReference type="ChEBI" id="CHEBI:456216"/>
        <dbReference type="EC" id="2.7.11.32"/>
    </reaction>
</comment>
<comment type="function">
    <text evidence="5">Bifunctional serine/threonine kinase and phosphorylase involved in the regulation of the pyruvate, phosphate dikinase (PPDK) by catalyzing its phosphorylation/dephosphorylation.</text>
</comment>
<dbReference type="GO" id="GO:0016776">
    <property type="term" value="F:phosphotransferase activity, phosphate group as acceptor"/>
    <property type="evidence" value="ECO:0007669"/>
    <property type="project" value="UniProtKB-UniRule"/>
</dbReference>
<dbReference type="STRING" id="1423783.FC50_GL001566"/>